<protein>
    <submittedName>
        <fullName evidence="1">YheC/YheD family protein</fullName>
    </submittedName>
</protein>
<accession>A0ABT9IYX2</accession>
<evidence type="ECO:0000313" key="2">
    <source>
        <dbReference type="Proteomes" id="UP001231941"/>
    </source>
</evidence>
<dbReference type="SUPFAM" id="SSF56059">
    <property type="entry name" value="Glutathione synthetase ATP-binding domain-like"/>
    <property type="match status" value="1"/>
</dbReference>
<dbReference type="RefSeq" id="WP_305991875.1">
    <property type="nucleotide sequence ID" value="NZ_JAVAMP010000003.1"/>
</dbReference>
<comment type="caution">
    <text evidence="1">The sequence shown here is derived from an EMBL/GenBank/DDBJ whole genome shotgun (WGS) entry which is preliminary data.</text>
</comment>
<reference evidence="1 2" key="1">
    <citation type="submission" date="2023-08" db="EMBL/GenBank/DDBJ databases">
        <authorList>
            <person name="Park J.-S."/>
        </authorList>
    </citation>
    <scope>NUCLEOTIDE SEQUENCE [LARGE SCALE GENOMIC DNA]</scope>
    <source>
        <strain evidence="1 2">2205SS18-9</strain>
    </source>
</reference>
<dbReference type="Proteomes" id="UP001231941">
    <property type="component" value="Unassembled WGS sequence"/>
</dbReference>
<name>A0ABT9IYX2_9BACL</name>
<dbReference type="InterPro" id="IPR026838">
    <property type="entry name" value="YheC/D"/>
</dbReference>
<keyword evidence="2" id="KW-1185">Reference proteome</keyword>
<sequence length="447" mass="52725">MGYTYSIQINSRQKMDEVYMNSFTMNKLNIKHHSIQFCYGQHRSKLMININNHLKDGHISIPQQISEQIIIPRVPYDYQINQNELRLGPVIGYMVLKRTFASPQNRVPRFVHYDQFKGVVFLFTSTNMDKESFNLPGYYYDPVRKRFMEGVFPYPDAIYTRSNVKFENYKHLREKIGDRIFNYPYRADNKRKFWKKMSADPNIKQHLPFTQPYMGIDSVLQMLKEYGSVYLKPINLNRGKGIFQIIKENERYILMTRKNERFETRSIEKLNSMVTKHMIQDKSYIIQQTVEFKSGLNRIDFRAYIQKDESLKWNLSGMEARIAKKGSIITNMTHRMMVEMGDHAFKKHFQLTQDEIIQIKNKILQIGAKILNEIENSNRNYHLGDAAIDLVVDSDLKIWILEVQMNYGAEVKRGGHISESKIFPYILQTPFFYAKALAGFGESNDTK</sequence>
<gene>
    <name evidence="1" type="ORF">Q5Y73_10655</name>
</gene>
<dbReference type="Pfam" id="PF14398">
    <property type="entry name" value="ATPgrasp_YheCD"/>
    <property type="match status" value="1"/>
</dbReference>
<evidence type="ECO:0000313" key="1">
    <source>
        <dbReference type="EMBL" id="MDP5274571.1"/>
    </source>
</evidence>
<organism evidence="1 2">
    <name type="scientific">Chengkuizengella axinellae</name>
    <dbReference type="NCBI Taxonomy" id="3064388"/>
    <lineage>
        <taxon>Bacteria</taxon>
        <taxon>Bacillati</taxon>
        <taxon>Bacillota</taxon>
        <taxon>Bacilli</taxon>
        <taxon>Bacillales</taxon>
        <taxon>Paenibacillaceae</taxon>
        <taxon>Chengkuizengella</taxon>
    </lineage>
</organism>
<proteinExistence type="predicted"/>
<dbReference type="EMBL" id="JAVAMP010000003">
    <property type="protein sequence ID" value="MDP5274571.1"/>
    <property type="molecule type" value="Genomic_DNA"/>
</dbReference>